<keyword evidence="1" id="KW-0436">Ligase</keyword>
<organism evidence="1 2">
    <name type="scientific">Seiridium unicorne</name>
    <dbReference type="NCBI Taxonomy" id="138068"/>
    <lineage>
        <taxon>Eukaryota</taxon>
        <taxon>Fungi</taxon>
        <taxon>Dikarya</taxon>
        <taxon>Ascomycota</taxon>
        <taxon>Pezizomycotina</taxon>
        <taxon>Sordariomycetes</taxon>
        <taxon>Xylariomycetidae</taxon>
        <taxon>Amphisphaeriales</taxon>
        <taxon>Sporocadaceae</taxon>
        <taxon>Seiridium</taxon>
    </lineage>
</organism>
<reference evidence="1 2" key="1">
    <citation type="journal article" date="2024" name="J. Plant Pathol.">
        <title>Sequence and assembly of the genome of Seiridium unicorne, isolate CBS 538.82, causal agent of cypress canker disease.</title>
        <authorList>
            <person name="Scali E."/>
            <person name="Rocca G.D."/>
            <person name="Danti R."/>
            <person name="Garbelotto M."/>
            <person name="Barberini S."/>
            <person name="Baroncelli R."/>
            <person name="Emiliani G."/>
        </authorList>
    </citation>
    <scope>NUCLEOTIDE SEQUENCE [LARGE SCALE GENOMIC DNA]</scope>
    <source>
        <strain evidence="1 2">BM-138-508</strain>
    </source>
</reference>
<accession>A0ABR2V203</accession>
<proteinExistence type="predicted"/>
<name>A0ABR2V203_9PEZI</name>
<dbReference type="InterPro" id="IPR012340">
    <property type="entry name" value="NA-bd_OB-fold"/>
</dbReference>
<evidence type="ECO:0000313" key="2">
    <source>
        <dbReference type="Proteomes" id="UP001408356"/>
    </source>
</evidence>
<dbReference type="EMBL" id="JARVKF010000212">
    <property type="protein sequence ID" value="KAK9420949.1"/>
    <property type="molecule type" value="Genomic_DNA"/>
</dbReference>
<protein>
    <submittedName>
        <fullName evidence="1">Aspartate--tRNA ligase</fullName>
    </submittedName>
</protein>
<dbReference type="Gene3D" id="2.40.50.140">
    <property type="entry name" value="Nucleic acid-binding proteins"/>
    <property type="match status" value="1"/>
</dbReference>
<sequence length="147" mass="15998">MLTKLKYSAKTGFLGLRKGGNWNIQGIIVTSEKEPVVICRMVRWITSINLGIFVAVEVKVKRPPEPVESCRVSGLELHTTKCFVLALAPASPSKVAEAASENAVLAASTFTRLDNIAMHKRAPVQQVTAVSSVLVMDYDLVIHQHGT</sequence>
<dbReference type="Proteomes" id="UP001408356">
    <property type="component" value="Unassembled WGS sequence"/>
</dbReference>
<evidence type="ECO:0000313" key="1">
    <source>
        <dbReference type="EMBL" id="KAK9420949.1"/>
    </source>
</evidence>
<comment type="caution">
    <text evidence="1">The sequence shown here is derived from an EMBL/GenBank/DDBJ whole genome shotgun (WGS) entry which is preliminary data.</text>
</comment>
<dbReference type="GO" id="GO:0016874">
    <property type="term" value="F:ligase activity"/>
    <property type="evidence" value="ECO:0007669"/>
    <property type="project" value="UniProtKB-KW"/>
</dbReference>
<gene>
    <name evidence="1" type="ORF">SUNI508_06094</name>
</gene>
<keyword evidence="2" id="KW-1185">Reference proteome</keyword>
<dbReference type="SUPFAM" id="SSF50249">
    <property type="entry name" value="Nucleic acid-binding proteins"/>
    <property type="match status" value="1"/>
</dbReference>